<dbReference type="PRINTS" id="PR00111">
    <property type="entry name" value="ABHYDROLASE"/>
</dbReference>
<comment type="caution">
    <text evidence="3">The sequence shown here is derived from an EMBL/GenBank/DDBJ whole genome shotgun (WGS) entry which is preliminary data.</text>
</comment>
<sequence length="275" mass="29690">MTNGLSQAPGLPGIWTAGPDDAPPLVLVHGIRLSARMWDPHAARLAPRFRITAPDLPAHGALQGERFTLEDAVARVDAAVTEASAATGRRPLVAGSSLGGYVALAYGAAHPDRTAALLVHGATARPERFTGRVYRTAARTFEKLGPERTARLTDRALRRQLPPDSYAAVMSGGLAVRAFSAVVDDLTRRDFLAVAARVRVPLLLVNSRRDPLFRAQEKAFLHVVQESGGHVRLCHVNGYHTLSISDPEAFARLLERGHRHLSQAVPAAFERPARP</sequence>
<dbReference type="GO" id="GO:0016787">
    <property type="term" value="F:hydrolase activity"/>
    <property type="evidence" value="ECO:0007669"/>
    <property type="project" value="UniProtKB-KW"/>
</dbReference>
<dbReference type="PANTHER" id="PTHR43798:SF31">
    <property type="entry name" value="AB HYDROLASE SUPERFAMILY PROTEIN YCLE"/>
    <property type="match status" value="1"/>
</dbReference>
<dbReference type="InterPro" id="IPR050266">
    <property type="entry name" value="AB_hydrolase_sf"/>
</dbReference>
<dbReference type="Gene3D" id="3.40.50.1820">
    <property type="entry name" value="alpha/beta hydrolase"/>
    <property type="match status" value="1"/>
</dbReference>
<dbReference type="InterPro" id="IPR000073">
    <property type="entry name" value="AB_hydrolase_1"/>
</dbReference>
<keyword evidence="1 3" id="KW-0378">Hydrolase</keyword>
<keyword evidence="4" id="KW-1185">Reference proteome</keyword>
<name>A0A7Y7B2N4_STRMO</name>
<dbReference type="GO" id="GO:0016020">
    <property type="term" value="C:membrane"/>
    <property type="evidence" value="ECO:0007669"/>
    <property type="project" value="TreeGrafter"/>
</dbReference>
<evidence type="ECO:0000256" key="1">
    <source>
        <dbReference type="ARBA" id="ARBA00022801"/>
    </source>
</evidence>
<feature type="domain" description="AB hydrolase-1" evidence="2">
    <location>
        <begin position="25"/>
        <end position="252"/>
    </location>
</feature>
<reference evidence="3 4" key="1">
    <citation type="submission" date="2020-04" db="EMBL/GenBank/DDBJ databases">
        <title>Draft Genome Sequence of Streptomyces morookaense DSM 40503, an 8-azaguanine-producing strain.</title>
        <authorList>
            <person name="Qi J."/>
            <person name="Gao J.-M."/>
        </authorList>
    </citation>
    <scope>NUCLEOTIDE SEQUENCE [LARGE SCALE GENOMIC DNA]</scope>
    <source>
        <strain evidence="3 4">DSM 40503</strain>
    </source>
</reference>
<dbReference type="AlphaFoldDB" id="A0A7Y7B2N4"/>
<proteinExistence type="predicted"/>
<dbReference type="InterPro" id="IPR029058">
    <property type="entry name" value="AB_hydrolase_fold"/>
</dbReference>
<evidence type="ECO:0000313" key="4">
    <source>
        <dbReference type="Proteomes" id="UP000587462"/>
    </source>
</evidence>
<dbReference type="EMBL" id="JABBXF010000016">
    <property type="protein sequence ID" value="NVK77869.1"/>
    <property type="molecule type" value="Genomic_DNA"/>
</dbReference>
<dbReference type="Pfam" id="PF12697">
    <property type="entry name" value="Abhydrolase_6"/>
    <property type="match status" value="1"/>
</dbReference>
<gene>
    <name evidence="3" type="ORF">HG542_09345</name>
</gene>
<organism evidence="3 4">
    <name type="scientific">Streptomyces morookaense</name>
    <name type="common">Streptoverticillium morookaense</name>
    <dbReference type="NCBI Taxonomy" id="1970"/>
    <lineage>
        <taxon>Bacteria</taxon>
        <taxon>Bacillati</taxon>
        <taxon>Actinomycetota</taxon>
        <taxon>Actinomycetes</taxon>
        <taxon>Kitasatosporales</taxon>
        <taxon>Streptomycetaceae</taxon>
        <taxon>Streptomyces</taxon>
    </lineage>
</organism>
<evidence type="ECO:0000313" key="3">
    <source>
        <dbReference type="EMBL" id="NVK77869.1"/>
    </source>
</evidence>
<protein>
    <submittedName>
        <fullName evidence="3">Alpha/beta fold hydrolase</fullName>
    </submittedName>
</protein>
<dbReference type="PANTHER" id="PTHR43798">
    <property type="entry name" value="MONOACYLGLYCEROL LIPASE"/>
    <property type="match status" value="1"/>
</dbReference>
<dbReference type="Proteomes" id="UP000587462">
    <property type="component" value="Unassembled WGS sequence"/>
</dbReference>
<evidence type="ECO:0000259" key="2">
    <source>
        <dbReference type="Pfam" id="PF12697"/>
    </source>
</evidence>
<dbReference type="RefSeq" id="WP_171079646.1">
    <property type="nucleotide sequence ID" value="NZ_BNBU01000003.1"/>
</dbReference>
<dbReference type="SUPFAM" id="SSF53474">
    <property type="entry name" value="alpha/beta-Hydrolases"/>
    <property type="match status" value="1"/>
</dbReference>
<accession>A0A7Y7B2N4</accession>